<organism evidence="1 2">
    <name type="scientific">Fusarium acutatum</name>
    <dbReference type="NCBI Taxonomy" id="78861"/>
    <lineage>
        <taxon>Eukaryota</taxon>
        <taxon>Fungi</taxon>
        <taxon>Dikarya</taxon>
        <taxon>Ascomycota</taxon>
        <taxon>Pezizomycotina</taxon>
        <taxon>Sordariomycetes</taxon>
        <taxon>Hypocreomycetidae</taxon>
        <taxon>Hypocreales</taxon>
        <taxon>Nectriaceae</taxon>
        <taxon>Fusarium</taxon>
        <taxon>Fusarium fujikuroi species complex</taxon>
    </lineage>
</organism>
<sequence length="138" mass="15819">MNGCLCNTIHTLAKDYDEVRAKELIPALNHHLEDLRQLLAKAKSLTGEVHYQITPRNKQTDKALFVDKIDLTPVDWVFSKFDDDVTGFWAGSDDRVDLELRRRLACVVIFLRSKLDAQILVLPQVAEVFPRVQNLTDM</sequence>
<name>A0A8H4JPT0_9HYPO</name>
<accession>A0A8H4JPT0</accession>
<dbReference type="AlphaFoldDB" id="A0A8H4JPT0"/>
<dbReference type="EMBL" id="JAADJF010000183">
    <property type="protein sequence ID" value="KAF4435267.1"/>
    <property type="molecule type" value="Genomic_DNA"/>
</dbReference>
<keyword evidence="2" id="KW-1185">Reference proteome</keyword>
<gene>
    <name evidence="1" type="ORF">FACUT_7296</name>
</gene>
<protein>
    <submittedName>
        <fullName evidence="1">ABC multidrug transporter</fullName>
    </submittedName>
</protein>
<dbReference type="OrthoDB" id="3946009at2759"/>
<evidence type="ECO:0000313" key="2">
    <source>
        <dbReference type="Proteomes" id="UP000536711"/>
    </source>
</evidence>
<dbReference type="Proteomes" id="UP000536711">
    <property type="component" value="Unassembled WGS sequence"/>
</dbReference>
<reference evidence="1 2" key="1">
    <citation type="submission" date="2020-01" db="EMBL/GenBank/DDBJ databases">
        <title>Identification and distribution of gene clusters putatively required for synthesis of sphingolipid metabolism inhibitors in phylogenetically diverse species of the filamentous fungus Fusarium.</title>
        <authorList>
            <person name="Kim H.-S."/>
            <person name="Busman M."/>
            <person name="Brown D.W."/>
            <person name="Divon H."/>
            <person name="Uhlig S."/>
            <person name="Proctor R.H."/>
        </authorList>
    </citation>
    <scope>NUCLEOTIDE SEQUENCE [LARGE SCALE GENOMIC DNA]</scope>
    <source>
        <strain evidence="1 2">NRRL 13308</strain>
    </source>
</reference>
<evidence type="ECO:0000313" key="1">
    <source>
        <dbReference type="EMBL" id="KAF4435267.1"/>
    </source>
</evidence>
<comment type="caution">
    <text evidence="1">The sequence shown here is derived from an EMBL/GenBank/DDBJ whole genome shotgun (WGS) entry which is preliminary data.</text>
</comment>
<proteinExistence type="predicted"/>